<evidence type="ECO:0000256" key="1">
    <source>
        <dbReference type="SAM" id="MobiDB-lite"/>
    </source>
</evidence>
<dbReference type="OrthoDB" id="2747179at2759"/>
<comment type="caution">
    <text evidence="2">The sequence shown here is derived from an EMBL/GenBank/DDBJ whole genome shotgun (WGS) entry which is preliminary data.</text>
</comment>
<gene>
    <name evidence="2" type="ORF">D9756_004913</name>
</gene>
<feature type="region of interest" description="Disordered" evidence="1">
    <location>
        <begin position="32"/>
        <end position="100"/>
    </location>
</feature>
<dbReference type="AlphaFoldDB" id="A0A8H5LKB8"/>
<protein>
    <recommendedName>
        <fullName evidence="4">Zinc-finger domain-containing protein</fullName>
    </recommendedName>
</protein>
<accession>A0A8H5LKB8</accession>
<organism evidence="2 3">
    <name type="scientific">Leucocoprinus leucothites</name>
    <dbReference type="NCBI Taxonomy" id="201217"/>
    <lineage>
        <taxon>Eukaryota</taxon>
        <taxon>Fungi</taxon>
        <taxon>Dikarya</taxon>
        <taxon>Basidiomycota</taxon>
        <taxon>Agaricomycotina</taxon>
        <taxon>Agaricomycetes</taxon>
        <taxon>Agaricomycetidae</taxon>
        <taxon>Agaricales</taxon>
        <taxon>Agaricineae</taxon>
        <taxon>Agaricaceae</taxon>
        <taxon>Leucocoprinus</taxon>
    </lineage>
</organism>
<dbReference type="EMBL" id="JAACJO010000003">
    <property type="protein sequence ID" value="KAF5360367.1"/>
    <property type="molecule type" value="Genomic_DNA"/>
</dbReference>
<keyword evidence="3" id="KW-1185">Reference proteome</keyword>
<name>A0A8H5LKB8_9AGAR</name>
<feature type="compositionally biased region" description="Polar residues" evidence="1">
    <location>
        <begin position="38"/>
        <end position="60"/>
    </location>
</feature>
<dbReference type="Proteomes" id="UP000559027">
    <property type="component" value="Unassembled WGS sequence"/>
</dbReference>
<proteinExistence type="predicted"/>
<feature type="compositionally biased region" description="Low complexity" evidence="1">
    <location>
        <begin position="61"/>
        <end position="71"/>
    </location>
</feature>
<evidence type="ECO:0000313" key="2">
    <source>
        <dbReference type="EMBL" id="KAF5360367.1"/>
    </source>
</evidence>
<evidence type="ECO:0000313" key="3">
    <source>
        <dbReference type="Proteomes" id="UP000559027"/>
    </source>
</evidence>
<evidence type="ECO:0008006" key="4">
    <source>
        <dbReference type="Google" id="ProtNLM"/>
    </source>
</evidence>
<reference evidence="2 3" key="1">
    <citation type="journal article" date="2020" name="ISME J.">
        <title>Uncovering the hidden diversity of litter-decomposition mechanisms in mushroom-forming fungi.</title>
        <authorList>
            <person name="Floudas D."/>
            <person name="Bentzer J."/>
            <person name="Ahren D."/>
            <person name="Johansson T."/>
            <person name="Persson P."/>
            <person name="Tunlid A."/>
        </authorList>
    </citation>
    <scope>NUCLEOTIDE SEQUENCE [LARGE SCALE GENOMIC DNA]</scope>
    <source>
        <strain evidence="2 3">CBS 146.42</strain>
    </source>
</reference>
<sequence length="227" mass="24673">MLHAMDLDQDDSSPIFDADKAPSLLAQVSQDVYEHSLGPQSPVQFAPDTSNQSFRPYQSALSSYPLLTSSVSPPPPSDPSDSPRNASSSPLNPDDHSHFSGLVVPDLGPLKVATVMNSLDTSRQLCRYEIPGGGVCRDEGCTNVHISRILAEADGDGFDMSDTDIAQFLLCTMPYEWQKGHNVTINKMIAALTLVRQSASLNTLNFEERVRRALLVLEPPLPVPKTP</sequence>
<feature type="compositionally biased region" description="Low complexity" evidence="1">
    <location>
        <begin position="79"/>
        <end position="91"/>
    </location>
</feature>